<proteinExistence type="inferred from homology"/>
<evidence type="ECO:0000256" key="3">
    <source>
        <dbReference type="ARBA" id="ARBA00022970"/>
    </source>
</evidence>
<comment type="similarity">
    <text evidence="1">Belongs to the leucine-binding protein family.</text>
</comment>
<dbReference type="eggNOG" id="COG0683">
    <property type="taxonomic scope" value="Bacteria"/>
</dbReference>
<dbReference type="SUPFAM" id="SSF53822">
    <property type="entry name" value="Periplasmic binding protein-like I"/>
    <property type="match status" value="1"/>
</dbReference>
<name>G6EJ47_9SPHN</name>
<dbReference type="STRING" id="1088721.JI59_03800"/>
<keyword evidence="3" id="KW-0029">Amino-acid transport</keyword>
<organism evidence="6 7">
    <name type="scientific">Novosphingobium pentaromativorans US6-1</name>
    <dbReference type="NCBI Taxonomy" id="1088721"/>
    <lineage>
        <taxon>Bacteria</taxon>
        <taxon>Pseudomonadati</taxon>
        <taxon>Pseudomonadota</taxon>
        <taxon>Alphaproteobacteria</taxon>
        <taxon>Sphingomonadales</taxon>
        <taxon>Sphingomonadaceae</taxon>
        <taxon>Novosphingobium</taxon>
    </lineage>
</organism>
<dbReference type="KEGG" id="npn:JI59_03800"/>
<evidence type="ECO:0000259" key="5">
    <source>
        <dbReference type="Pfam" id="PF13458"/>
    </source>
</evidence>
<dbReference type="PANTHER" id="PTHR30483">
    <property type="entry name" value="LEUCINE-SPECIFIC-BINDING PROTEIN"/>
    <property type="match status" value="1"/>
</dbReference>
<dbReference type="RefSeq" id="WP_007015276.1">
    <property type="nucleotide sequence ID" value="NZ_AGFM01000066.1"/>
</dbReference>
<feature type="signal peptide" evidence="4">
    <location>
        <begin position="1"/>
        <end position="24"/>
    </location>
</feature>
<gene>
    <name evidence="6" type="ORF">NSU_4368</name>
</gene>
<dbReference type="Proteomes" id="UP000004030">
    <property type="component" value="Unassembled WGS sequence"/>
</dbReference>
<feature type="chain" id="PRO_5003488147" evidence="4">
    <location>
        <begin position="25"/>
        <end position="385"/>
    </location>
</feature>
<keyword evidence="6" id="KW-0675">Receptor</keyword>
<feature type="domain" description="Leucine-binding protein" evidence="5">
    <location>
        <begin position="53"/>
        <end position="371"/>
    </location>
</feature>
<dbReference type="PANTHER" id="PTHR30483:SF6">
    <property type="entry name" value="PERIPLASMIC BINDING PROTEIN OF ABC TRANSPORTER FOR NATURAL AMINO ACIDS"/>
    <property type="match status" value="1"/>
</dbReference>
<evidence type="ECO:0000313" key="7">
    <source>
        <dbReference type="Proteomes" id="UP000004030"/>
    </source>
</evidence>
<dbReference type="InterPro" id="IPR028081">
    <property type="entry name" value="Leu-bd"/>
</dbReference>
<evidence type="ECO:0000256" key="2">
    <source>
        <dbReference type="ARBA" id="ARBA00022729"/>
    </source>
</evidence>
<keyword evidence="3" id="KW-0813">Transport</keyword>
<dbReference type="AlphaFoldDB" id="G6EJ47"/>
<dbReference type="PATRIC" id="fig|1088721.3.peg.4305"/>
<evidence type="ECO:0000256" key="1">
    <source>
        <dbReference type="ARBA" id="ARBA00010062"/>
    </source>
</evidence>
<sequence length="385" mass="40546">MFDKRLNRRNLLAAVAMAGLSACSIVPKTTAPTPTPTASPSESVIQEDNDRHRIALLVPISGPNGAVGQSIANAANMALLDTNAGNLRVTTYDTASNPGEAAKRAVADGNRLILGPLLSDNIPAVANFARPAKVPLISFSNDEEAASKDVFIMGNLPGQSVARTVRYASSRGITSFAALIPRGEYGDRASTALLAAVRDTGGAVIAMEPYDRTAASISSAAQRIHAKDGYGALLIADGGNMSARAATQFRTGGTKPQVRILGTELWSGERAVSTTPALAGAWFATVSDQRFGQFSKSYRTRFGSQPARIATLGYDAVLLTLRVARDWKVGKPFPTSQMLESGGFLGLDGPFRFTRGGTIERALEVREIEKAGVKVVSPAPTHFGD</sequence>
<keyword evidence="2 4" id="KW-0732">Signal</keyword>
<keyword evidence="7" id="KW-1185">Reference proteome</keyword>
<dbReference type="PROSITE" id="PS51257">
    <property type="entry name" value="PROKAR_LIPOPROTEIN"/>
    <property type="match status" value="1"/>
</dbReference>
<evidence type="ECO:0000313" key="6">
    <source>
        <dbReference type="EMBL" id="EHJ58633.1"/>
    </source>
</evidence>
<dbReference type="Pfam" id="PF13458">
    <property type="entry name" value="Peripla_BP_6"/>
    <property type="match status" value="1"/>
</dbReference>
<dbReference type="InterPro" id="IPR051010">
    <property type="entry name" value="BCAA_transport"/>
</dbReference>
<dbReference type="GO" id="GO:0006865">
    <property type="term" value="P:amino acid transport"/>
    <property type="evidence" value="ECO:0007669"/>
    <property type="project" value="UniProtKB-KW"/>
</dbReference>
<dbReference type="OrthoDB" id="7210494at2"/>
<comment type="caution">
    <text evidence="6">The sequence shown here is derived from an EMBL/GenBank/DDBJ whole genome shotgun (WGS) entry which is preliminary data.</text>
</comment>
<dbReference type="CDD" id="cd06339">
    <property type="entry name" value="PBP1_YraM_LppC_lipoprotein-like"/>
    <property type="match status" value="1"/>
</dbReference>
<accession>G6EJ47</accession>
<evidence type="ECO:0000256" key="4">
    <source>
        <dbReference type="SAM" id="SignalP"/>
    </source>
</evidence>
<dbReference type="InterPro" id="IPR006311">
    <property type="entry name" value="TAT_signal"/>
</dbReference>
<dbReference type="EMBL" id="AGFM01000066">
    <property type="protein sequence ID" value="EHJ58633.1"/>
    <property type="molecule type" value="Genomic_DNA"/>
</dbReference>
<dbReference type="PROSITE" id="PS51318">
    <property type="entry name" value="TAT"/>
    <property type="match status" value="1"/>
</dbReference>
<protein>
    <submittedName>
        <fullName evidence="6">Extracellular ligand-binding receptor</fullName>
    </submittedName>
</protein>
<dbReference type="InterPro" id="IPR028082">
    <property type="entry name" value="Peripla_BP_I"/>
</dbReference>
<reference evidence="6 7" key="1">
    <citation type="journal article" date="2012" name="J. Bacteriol.">
        <title>Genome sequence of benzo(a)pyrene-degrading bacterium Novosphingobium pentaromativorans US6-1.</title>
        <authorList>
            <person name="Luo Y.R."/>
            <person name="Kang S.G."/>
            <person name="Kim S.J."/>
            <person name="Kim M.R."/>
            <person name="Li N."/>
            <person name="Lee J.H."/>
            <person name="Kwon K.K."/>
        </authorList>
    </citation>
    <scope>NUCLEOTIDE SEQUENCE [LARGE SCALE GENOMIC DNA]</scope>
    <source>
        <strain evidence="6 7">US6-1</strain>
    </source>
</reference>
<dbReference type="Gene3D" id="3.40.50.2300">
    <property type="match status" value="2"/>
</dbReference>